<evidence type="ECO:0000313" key="3">
    <source>
        <dbReference type="Proteomes" id="UP000006048"/>
    </source>
</evidence>
<proteinExistence type="predicted"/>
<dbReference type="AlphaFoldDB" id="I4B0V2"/>
<dbReference type="TCDB" id="1.B.6.5.3">
    <property type="family name" value="the ompa-ompf porin (oop) family"/>
</dbReference>
<dbReference type="EMBL" id="CP002959">
    <property type="protein sequence ID" value="AFM10909.1"/>
    <property type="molecule type" value="Genomic_DNA"/>
</dbReference>
<gene>
    <name evidence="2" type="ordered locus">Turpa_0249</name>
</gene>
<dbReference type="STRING" id="869212.Turpa_0249"/>
<name>I4B0V2_TURPD</name>
<evidence type="ECO:0000256" key="1">
    <source>
        <dbReference type="SAM" id="SignalP"/>
    </source>
</evidence>
<keyword evidence="3" id="KW-1185">Reference proteome</keyword>
<protein>
    <recommendedName>
        <fullName evidence="4">Outer membrane protein beta-barrel domain-containing protein</fullName>
    </recommendedName>
</protein>
<reference evidence="2 3" key="1">
    <citation type="submission" date="2012-06" db="EMBL/GenBank/DDBJ databases">
        <title>The complete chromosome of genome of Turneriella parva DSM 21527.</title>
        <authorList>
            <consortium name="US DOE Joint Genome Institute (JGI-PGF)"/>
            <person name="Lucas S."/>
            <person name="Han J."/>
            <person name="Lapidus A."/>
            <person name="Bruce D."/>
            <person name="Goodwin L."/>
            <person name="Pitluck S."/>
            <person name="Peters L."/>
            <person name="Kyrpides N."/>
            <person name="Mavromatis K."/>
            <person name="Ivanova N."/>
            <person name="Mikhailova N."/>
            <person name="Chertkov O."/>
            <person name="Detter J.C."/>
            <person name="Tapia R."/>
            <person name="Han C."/>
            <person name="Land M."/>
            <person name="Hauser L."/>
            <person name="Markowitz V."/>
            <person name="Cheng J.-F."/>
            <person name="Hugenholtz P."/>
            <person name="Woyke T."/>
            <person name="Wu D."/>
            <person name="Gronow S."/>
            <person name="Wellnitz S."/>
            <person name="Brambilla E."/>
            <person name="Klenk H.-P."/>
            <person name="Eisen J.A."/>
        </authorList>
    </citation>
    <scope>NUCLEOTIDE SEQUENCE [LARGE SCALE GENOMIC DNA]</scope>
    <source>
        <strain evidence="3">ATCC BAA-1111 / DSM 21527 / NCTC 11395 / H</strain>
    </source>
</reference>
<evidence type="ECO:0000313" key="2">
    <source>
        <dbReference type="EMBL" id="AFM10909.1"/>
    </source>
</evidence>
<organism evidence="2 3">
    <name type="scientific">Turneriella parva (strain ATCC BAA-1111 / DSM 21527 / NCTC 11395 / H)</name>
    <name type="common">Leptospira parva</name>
    <dbReference type="NCBI Taxonomy" id="869212"/>
    <lineage>
        <taxon>Bacteria</taxon>
        <taxon>Pseudomonadati</taxon>
        <taxon>Spirochaetota</taxon>
        <taxon>Spirochaetia</taxon>
        <taxon>Leptospirales</taxon>
        <taxon>Leptospiraceae</taxon>
        <taxon>Turneriella</taxon>
    </lineage>
</organism>
<feature type="chain" id="PRO_5003685721" description="Outer membrane protein beta-barrel domain-containing protein" evidence="1">
    <location>
        <begin position="18"/>
        <end position="534"/>
    </location>
</feature>
<dbReference type="KEGG" id="tpx:Turpa_0249"/>
<dbReference type="RefSeq" id="WP_014801430.1">
    <property type="nucleotide sequence ID" value="NC_018020.1"/>
</dbReference>
<keyword evidence="1" id="KW-0732">Signal</keyword>
<dbReference type="Gene3D" id="3.40.50.10610">
    <property type="entry name" value="ABC-type transport auxiliary lipoprotein component"/>
    <property type="match status" value="1"/>
</dbReference>
<feature type="signal peptide" evidence="1">
    <location>
        <begin position="1"/>
        <end position="17"/>
    </location>
</feature>
<dbReference type="Proteomes" id="UP000006048">
    <property type="component" value="Chromosome"/>
</dbReference>
<dbReference type="HOGENOM" id="CLU_509901_0_0_12"/>
<accession>I4B0V2</accession>
<sequence>MIRHVTLSLLLSATAFAAKNTNTTRINRQPLPANNLGAISIGAEVAIRLRDSSVIEQARVKSIDAEFLHITVREEYYTLAYGTQYEEKVEAVRRARIYRILSKNKWYSDLPMSEDDHAGFRDYDDFARAKGDNVETADGEKYVGFVTAESDTEIIISMSDGLKPIYRNAIRACRIRGKTCDIPGYLVPDYAGPAIVASAKGTKNFTEALEAAVPGDAKGKSFGVAAFQNASGNKTADAMAASLKSKAVAHLTALGYRVTDRDALTSVLKEKQLSQQGVLAGSDKTLDQTVQNDYIVSGNLESGGSGNYQVVINVVSTRSLAVVSSKIAQVEATEGASNPDAYRHNGFHAKFMLGPGFASYGVSNVGSFDSLALSGTSFMVQLNTGFAIEENLILGINLGSSFTSEPNISASPDILTEKRLSGRTLGLSTWGPSLTYYTRTNYFMTAMVGAATAIYEDTRQAVSVKNGFASGLAFGREWWQSENFAMGISLNLMYSSIALTDLELLLKTTGGDVKDSDFRMSQFGVYLAFSVAYK</sequence>
<evidence type="ECO:0008006" key="4">
    <source>
        <dbReference type="Google" id="ProtNLM"/>
    </source>
</evidence>